<dbReference type="AlphaFoldDB" id="A0A336M2M4"/>
<gene>
    <name evidence="6" type="primary">CSON010863</name>
</gene>
<sequence>MSSPKKRKMDSHQKRKFFGKNQNKKTFMEAGQSGFLVTCNFREKDCVRESYSVLNEFADMLYGKQEASDSKEIPENNHEDAGSDEEEIDISKQLQLDIAKVQKDFKQKSFRFQLTDNGNISNCLFIKATVPDVLELGNKIYTEIFETKKSRTKNVLRFIPVEIVCKASVPDIINAAGKLFDKHLLKEPKTFAIMFNRRLNNKVSRDDVIKELADLAASKNINNKVDLKSPQIAIIVEVMKGLCCLSCLPDFHKFRKYNLVELVASSNNKTEEVPNETPEKTDI</sequence>
<dbReference type="Pfam" id="PF02926">
    <property type="entry name" value="THUMP"/>
    <property type="match status" value="1"/>
</dbReference>
<proteinExistence type="inferred from homology"/>
<dbReference type="FunFam" id="3.30.2300.10:FF:000001">
    <property type="entry name" value="THUMP domain-containing protein 1"/>
    <property type="match status" value="1"/>
</dbReference>
<reference evidence="5" key="1">
    <citation type="submission" date="2018-04" db="EMBL/GenBank/DDBJ databases">
        <authorList>
            <person name="Go L.Y."/>
            <person name="Mitchell J.A."/>
        </authorList>
    </citation>
    <scope>NUCLEOTIDE SEQUENCE</scope>
    <source>
        <tissue evidence="5">Whole organism</tissue>
    </source>
</reference>
<dbReference type="PANTHER" id="PTHR13452:SF10">
    <property type="entry name" value="THUMP DOMAIN-CONTAINING PROTEIN 1"/>
    <property type="match status" value="1"/>
</dbReference>
<dbReference type="PROSITE" id="PS51165">
    <property type="entry name" value="THUMP"/>
    <property type="match status" value="1"/>
</dbReference>
<evidence type="ECO:0000256" key="2">
    <source>
        <dbReference type="PROSITE-ProRule" id="PRU00529"/>
    </source>
</evidence>
<feature type="compositionally biased region" description="Basic residues" evidence="3">
    <location>
        <begin position="1"/>
        <end position="18"/>
    </location>
</feature>
<dbReference type="GO" id="GO:0006400">
    <property type="term" value="P:tRNA modification"/>
    <property type="evidence" value="ECO:0007669"/>
    <property type="project" value="InterPro"/>
</dbReference>
<organism evidence="6">
    <name type="scientific">Culicoides sonorensis</name>
    <name type="common">Biting midge</name>
    <dbReference type="NCBI Taxonomy" id="179676"/>
    <lineage>
        <taxon>Eukaryota</taxon>
        <taxon>Metazoa</taxon>
        <taxon>Ecdysozoa</taxon>
        <taxon>Arthropoda</taxon>
        <taxon>Hexapoda</taxon>
        <taxon>Insecta</taxon>
        <taxon>Pterygota</taxon>
        <taxon>Neoptera</taxon>
        <taxon>Endopterygota</taxon>
        <taxon>Diptera</taxon>
        <taxon>Nematocera</taxon>
        <taxon>Chironomoidea</taxon>
        <taxon>Ceratopogonidae</taxon>
        <taxon>Ceratopogoninae</taxon>
        <taxon>Culicoides</taxon>
        <taxon>Monoculicoides</taxon>
    </lineage>
</organism>
<reference evidence="6" key="2">
    <citation type="submission" date="2018-07" db="EMBL/GenBank/DDBJ databases">
        <authorList>
            <person name="Quirk P.G."/>
            <person name="Krulwich T.A."/>
        </authorList>
    </citation>
    <scope>NUCLEOTIDE SEQUENCE</scope>
</reference>
<feature type="domain" description="THUMP" evidence="4">
    <location>
        <begin position="143"/>
        <end position="249"/>
    </location>
</feature>
<keyword evidence="2" id="KW-0694">RNA-binding</keyword>
<dbReference type="SMART" id="SM00981">
    <property type="entry name" value="THUMP"/>
    <property type="match status" value="1"/>
</dbReference>
<dbReference type="GO" id="GO:0003723">
    <property type="term" value="F:RNA binding"/>
    <property type="evidence" value="ECO:0007669"/>
    <property type="project" value="UniProtKB-UniRule"/>
</dbReference>
<dbReference type="EMBL" id="UFQT01000450">
    <property type="protein sequence ID" value="SSX24506.1"/>
    <property type="molecule type" value="Genomic_DNA"/>
</dbReference>
<feature type="region of interest" description="Disordered" evidence="3">
    <location>
        <begin position="1"/>
        <end position="23"/>
    </location>
</feature>
<evidence type="ECO:0000259" key="4">
    <source>
        <dbReference type="PROSITE" id="PS51165"/>
    </source>
</evidence>
<dbReference type="InterPro" id="IPR004114">
    <property type="entry name" value="THUMP_dom"/>
</dbReference>
<dbReference type="EMBL" id="UFQS01000450">
    <property type="protein sequence ID" value="SSX04141.1"/>
    <property type="molecule type" value="Genomic_DNA"/>
</dbReference>
<dbReference type="VEuPathDB" id="VectorBase:CSON010863"/>
<protein>
    <submittedName>
        <fullName evidence="6">CSON010863 protein</fullName>
    </submittedName>
</protein>
<dbReference type="SUPFAM" id="SSF143437">
    <property type="entry name" value="THUMP domain-like"/>
    <property type="match status" value="1"/>
</dbReference>
<dbReference type="InterPro" id="IPR040183">
    <property type="entry name" value="THUMPD1-like"/>
</dbReference>
<dbReference type="Gene3D" id="3.30.2300.10">
    <property type="entry name" value="THUMP superfamily"/>
    <property type="match status" value="1"/>
</dbReference>
<evidence type="ECO:0000256" key="3">
    <source>
        <dbReference type="SAM" id="MobiDB-lite"/>
    </source>
</evidence>
<dbReference type="PANTHER" id="PTHR13452">
    <property type="entry name" value="THUMP DOMAIN CONTAINING PROTEIN 1-RELATED"/>
    <property type="match status" value="1"/>
</dbReference>
<accession>A0A336M2M4</accession>
<evidence type="ECO:0000256" key="1">
    <source>
        <dbReference type="ARBA" id="ARBA00060731"/>
    </source>
</evidence>
<evidence type="ECO:0000313" key="5">
    <source>
        <dbReference type="EMBL" id="SSX04141.1"/>
    </source>
</evidence>
<dbReference type="CDD" id="cd11717">
    <property type="entry name" value="THUMP_THUMPD1_like"/>
    <property type="match status" value="1"/>
</dbReference>
<feature type="compositionally biased region" description="Basic and acidic residues" evidence="3">
    <location>
        <begin position="66"/>
        <end position="81"/>
    </location>
</feature>
<name>A0A336M2M4_CULSO</name>
<evidence type="ECO:0000313" key="6">
    <source>
        <dbReference type="EMBL" id="SSX24506.1"/>
    </source>
</evidence>
<dbReference type="OMA" id="MNEKACV"/>
<comment type="similarity">
    <text evidence="1">Belongs to the THUMPD1 family.</text>
</comment>
<feature type="region of interest" description="Disordered" evidence="3">
    <location>
        <begin position="66"/>
        <end position="86"/>
    </location>
</feature>